<keyword evidence="2" id="KW-1185">Reference proteome</keyword>
<name>F4WWA7_ACREC</name>
<dbReference type="InParanoid" id="F4WWA7"/>
<dbReference type="Proteomes" id="UP000007755">
    <property type="component" value="Unassembled WGS sequence"/>
</dbReference>
<sequence>MSAPAEAKCHEGIAQGRELHSQYLTSAASVESLGILAIPHFQWGWLAMGLLSQRRATEAREYGGACLYARGINFSMVITGWFHFQSGCLAAGGCFSNGVWTELGSHSTDYDMTAFGIIISMYRFVFVQPMLNKDKIIQGGIRDILRCFMIFSSDIYGIALSIWILRLKCAVWDDADPMRLSSQIHISTNTYNGSEYNMGTGVTAGVPGPTRTWETGTIGSVSVSASLYSMVSGSFSISGLSVFRSLTTSSLNKLMRAVRIRQHTGTLKRSHMQSMKMRIQLCQDPIQQIPEEEESLRKNRERRLPPIGFQEQPRELQRNCPATIGLEIRQRRTVTQLIHLRMCSQDCDTYEYVTKLKKHVYCYIVGIVGIVIV</sequence>
<evidence type="ECO:0000313" key="1">
    <source>
        <dbReference type="EMBL" id="EGI61449.1"/>
    </source>
</evidence>
<protein>
    <submittedName>
        <fullName evidence="1">Uncharacterized protein</fullName>
    </submittedName>
</protein>
<organism evidence="2">
    <name type="scientific">Acromyrmex echinatior</name>
    <name type="common">Panamanian leafcutter ant</name>
    <name type="synonym">Acromyrmex octospinosus echinatior</name>
    <dbReference type="NCBI Taxonomy" id="103372"/>
    <lineage>
        <taxon>Eukaryota</taxon>
        <taxon>Metazoa</taxon>
        <taxon>Ecdysozoa</taxon>
        <taxon>Arthropoda</taxon>
        <taxon>Hexapoda</taxon>
        <taxon>Insecta</taxon>
        <taxon>Pterygota</taxon>
        <taxon>Neoptera</taxon>
        <taxon>Endopterygota</taxon>
        <taxon>Hymenoptera</taxon>
        <taxon>Apocrita</taxon>
        <taxon>Aculeata</taxon>
        <taxon>Formicoidea</taxon>
        <taxon>Formicidae</taxon>
        <taxon>Myrmicinae</taxon>
        <taxon>Acromyrmex</taxon>
    </lineage>
</organism>
<dbReference type="EMBL" id="GL888406">
    <property type="protein sequence ID" value="EGI61449.1"/>
    <property type="molecule type" value="Genomic_DNA"/>
</dbReference>
<dbReference type="STRING" id="103372.F4WWA7"/>
<accession>F4WWA7</accession>
<gene>
    <name evidence="1" type="ORF">G5I_10222</name>
</gene>
<evidence type="ECO:0000313" key="2">
    <source>
        <dbReference type="Proteomes" id="UP000007755"/>
    </source>
</evidence>
<reference evidence="1" key="1">
    <citation type="submission" date="2011-02" db="EMBL/GenBank/DDBJ databases">
        <title>The genome of the leaf-cutting ant Acromyrmex echinatior suggests key adaptations to social evolution and fungus farming.</title>
        <authorList>
            <person name="Nygaard S."/>
            <person name="Zhang G."/>
        </authorList>
    </citation>
    <scope>NUCLEOTIDE SEQUENCE</scope>
</reference>
<dbReference type="AlphaFoldDB" id="F4WWA7"/>
<dbReference type="OrthoDB" id="6381204at2759"/>
<proteinExistence type="predicted"/>